<evidence type="ECO:0000256" key="1">
    <source>
        <dbReference type="SAM" id="MobiDB-lite"/>
    </source>
</evidence>
<feature type="transmembrane region" description="Helical" evidence="2">
    <location>
        <begin position="133"/>
        <end position="156"/>
    </location>
</feature>
<organism evidence="4 5">
    <name type="scientific">Paludisphaera borealis</name>
    <dbReference type="NCBI Taxonomy" id="1387353"/>
    <lineage>
        <taxon>Bacteria</taxon>
        <taxon>Pseudomonadati</taxon>
        <taxon>Planctomycetota</taxon>
        <taxon>Planctomycetia</taxon>
        <taxon>Isosphaerales</taxon>
        <taxon>Isosphaeraceae</taxon>
        <taxon>Paludisphaera</taxon>
    </lineage>
</organism>
<name>A0A1U7CLY1_9BACT</name>
<sequence>MNDLGIALAWLAVQVTLVLVPALALHAFASRRGPAAGAWVAALSLGLIAALCVVELTARPGRQIEAPTKTTASTIPSRTAATSPEPPLGAAGLDRPSPTAGLGWEFSGLRLAWDRIERGAAEPAARVRPWGGVVALVALGGMAFGLVRLLTGLWAVGVYRRRGRIINDPAMNELLDALRIEMGCVRTVELRETAELTTAATAGWRRPVLLLPDDWRSWTSDERRAVLAHELAHVVRGDYAAGLVARVALVLNSYHPLVYWLAGRLQLQQEQAADALGARFAGGRAAYLTALARMALKQDGRSPRWPAREFLADRGTLIRRIAMLRDQSETGNFDRPSSKTWRLLASVTLLGMTVGVAMLHGPANAADEKASTVETAKPAAQSANAPIVPPYVPDGVAGLVAFRPAAVCRRSGMGEGFRFILSEVIGGDLSQLSKKFKVDMSRPGFLKLGFEDVEWATCGIRFGRARNAERDNLHSIAFVGLTVHTFAPFDWPGFLRQWGIELAEVHEGGRIYYQIKGPIQPMIGPHPCAYLLDDRTIVLDEEAGIRSLISRKTPLQPAYVRTPEWNRASRGLLAVAMDNQNATFTKQYDLGRPDDAIVLSLFKGVEYWTLGVEDADSIAMHLAAACKSQDASEAIALALDPLLKLARDAVDQADPTVTSGQVEKLTHRMLKRLLSNLRVQHTDRSVDLQAEGFGTIADYIAIIEAEVAEGRSHEQAAAAKSKSTTR</sequence>
<accession>A0A1U7CLY1</accession>
<dbReference type="Proteomes" id="UP000186309">
    <property type="component" value="Chromosome"/>
</dbReference>
<dbReference type="RefSeq" id="WP_076344219.1">
    <property type="nucleotide sequence ID" value="NZ_CP019082.1"/>
</dbReference>
<dbReference type="Pfam" id="PF05569">
    <property type="entry name" value="Peptidase_M56"/>
    <property type="match status" value="1"/>
</dbReference>
<feature type="transmembrane region" description="Helical" evidence="2">
    <location>
        <begin position="6"/>
        <end position="29"/>
    </location>
</feature>
<keyword evidence="2" id="KW-1133">Transmembrane helix</keyword>
<gene>
    <name evidence="4" type="primary">blaR1_4</name>
    <name evidence="4" type="ORF">BSF38_01392</name>
</gene>
<evidence type="ECO:0000259" key="3">
    <source>
        <dbReference type="Pfam" id="PF05569"/>
    </source>
</evidence>
<dbReference type="InterPro" id="IPR052173">
    <property type="entry name" value="Beta-lactam_resp_regulator"/>
</dbReference>
<keyword evidence="5" id="KW-1185">Reference proteome</keyword>
<dbReference type="PANTHER" id="PTHR34978">
    <property type="entry name" value="POSSIBLE SENSOR-TRANSDUCER PROTEIN BLAR"/>
    <property type="match status" value="1"/>
</dbReference>
<proteinExistence type="predicted"/>
<dbReference type="OrthoDB" id="280643at2"/>
<reference evidence="5" key="1">
    <citation type="submission" date="2016-12" db="EMBL/GenBank/DDBJ databases">
        <title>Comparative genomics of four Isosphaeraceae planctomycetes: a common pool of plasmids and glycoside hydrolase genes.</title>
        <authorList>
            <person name="Ivanova A."/>
        </authorList>
    </citation>
    <scope>NUCLEOTIDE SEQUENCE [LARGE SCALE GENOMIC DNA]</scope>
    <source>
        <strain evidence="5">PX4</strain>
    </source>
</reference>
<feature type="compositionally biased region" description="Polar residues" evidence="1">
    <location>
        <begin position="68"/>
        <end position="82"/>
    </location>
</feature>
<dbReference type="KEGG" id="pbor:BSF38_01392"/>
<feature type="domain" description="Peptidase M56" evidence="3">
    <location>
        <begin position="133"/>
        <end position="324"/>
    </location>
</feature>
<feature type="transmembrane region" description="Helical" evidence="2">
    <location>
        <begin position="36"/>
        <end position="58"/>
    </location>
</feature>
<evidence type="ECO:0000313" key="5">
    <source>
        <dbReference type="Proteomes" id="UP000186309"/>
    </source>
</evidence>
<feature type="region of interest" description="Disordered" evidence="1">
    <location>
        <begin position="65"/>
        <end position="96"/>
    </location>
</feature>
<keyword evidence="2" id="KW-0812">Transmembrane</keyword>
<dbReference type="EMBL" id="CP019082">
    <property type="protein sequence ID" value="APW59931.1"/>
    <property type="molecule type" value="Genomic_DNA"/>
</dbReference>
<dbReference type="STRING" id="1387353.BSF38_01392"/>
<dbReference type="PANTHER" id="PTHR34978:SF3">
    <property type="entry name" value="SLR0241 PROTEIN"/>
    <property type="match status" value="1"/>
</dbReference>
<dbReference type="CDD" id="cd07341">
    <property type="entry name" value="M56_BlaR1_MecR1_like"/>
    <property type="match status" value="1"/>
</dbReference>
<protein>
    <submittedName>
        <fullName evidence="4">Regulatory protein BlaR1</fullName>
    </submittedName>
</protein>
<evidence type="ECO:0000256" key="2">
    <source>
        <dbReference type="SAM" id="Phobius"/>
    </source>
</evidence>
<keyword evidence="2" id="KW-0472">Membrane</keyword>
<dbReference type="InterPro" id="IPR008756">
    <property type="entry name" value="Peptidase_M56"/>
</dbReference>
<evidence type="ECO:0000313" key="4">
    <source>
        <dbReference type="EMBL" id="APW59931.1"/>
    </source>
</evidence>
<dbReference type="AlphaFoldDB" id="A0A1U7CLY1"/>